<dbReference type="InterPro" id="IPR013099">
    <property type="entry name" value="K_chnl_dom"/>
</dbReference>
<dbReference type="SUPFAM" id="SSF81324">
    <property type="entry name" value="Voltage-gated potassium channels"/>
    <property type="match status" value="1"/>
</dbReference>
<name>A0A7S8E9A4_9CHLR</name>
<keyword evidence="4" id="KW-1185">Reference proteome</keyword>
<gene>
    <name evidence="3" type="ORF">G4Y79_23455</name>
</gene>
<feature type="transmembrane region" description="Helical" evidence="1">
    <location>
        <begin position="44"/>
        <end position="65"/>
    </location>
</feature>
<feature type="transmembrane region" description="Helical" evidence="1">
    <location>
        <begin position="72"/>
        <end position="90"/>
    </location>
</feature>
<dbReference type="RefSeq" id="WP_195170678.1">
    <property type="nucleotide sequence ID" value="NZ_CP062983.1"/>
</dbReference>
<dbReference type="EMBL" id="CP062983">
    <property type="protein sequence ID" value="QPC82609.1"/>
    <property type="molecule type" value="Genomic_DNA"/>
</dbReference>
<feature type="transmembrane region" description="Helical" evidence="1">
    <location>
        <begin position="96"/>
        <end position="120"/>
    </location>
</feature>
<evidence type="ECO:0000256" key="1">
    <source>
        <dbReference type="SAM" id="Phobius"/>
    </source>
</evidence>
<dbReference type="GO" id="GO:0034220">
    <property type="term" value="P:monoatomic ion transmembrane transport"/>
    <property type="evidence" value="ECO:0007669"/>
    <property type="project" value="UniProtKB-KW"/>
</dbReference>
<evidence type="ECO:0000259" key="2">
    <source>
        <dbReference type="Pfam" id="PF07885"/>
    </source>
</evidence>
<evidence type="ECO:0000313" key="4">
    <source>
        <dbReference type="Proteomes" id="UP000594468"/>
    </source>
</evidence>
<organism evidence="3 4">
    <name type="scientific">Phototrophicus methaneseepsis</name>
    <dbReference type="NCBI Taxonomy" id="2710758"/>
    <lineage>
        <taxon>Bacteria</taxon>
        <taxon>Bacillati</taxon>
        <taxon>Chloroflexota</taxon>
        <taxon>Candidatus Thermofontia</taxon>
        <taxon>Phototrophicales</taxon>
        <taxon>Phototrophicaceae</taxon>
        <taxon>Phototrophicus</taxon>
    </lineage>
</organism>
<keyword evidence="1" id="KW-1133">Transmembrane helix</keyword>
<protein>
    <submittedName>
        <fullName evidence="3">Two pore domain potassium channel family protein</fullName>
    </submittedName>
</protein>
<keyword evidence="3" id="KW-0407">Ion channel</keyword>
<dbReference type="AlphaFoldDB" id="A0A7S8E9A4"/>
<feature type="transmembrane region" description="Helical" evidence="1">
    <location>
        <begin position="171"/>
        <end position="188"/>
    </location>
</feature>
<keyword evidence="1" id="KW-0812">Transmembrane</keyword>
<dbReference type="Gene3D" id="1.10.287.70">
    <property type="match status" value="1"/>
</dbReference>
<feature type="domain" description="Potassium channel" evidence="2">
    <location>
        <begin position="151"/>
        <end position="219"/>
    </location>
</feature>
<keyword evidence="3" id="KW-0406">Ion transport</keyword>
<feature type="transmembrane region" description="Helical" evidence="1">
    <location>
        <begin position="200"/>
        <end position="218"/>
    </location>
</feature>
<dbReference type="KEGG" id="pmet:G4Y79_23455"/>
<sequence>MHHLNGFSPHKYEPALNERDKNLFLLLSILFHNLIYPMSTGDGWHPIFFYMVFCSIFVIGVYTLTTHQWERIVVVISSIVVFFAGLINSYTPGTFAMPVLYTFGTIYHLTMLIVLVRYIFEAKRILIEVILAAASLYLVIGSTFTAIYGLIEYLEPGSFAVASGTALGWQQLLYYSYVTLTTLGYGDITPVKSFAQSLSSFEAVIGVLYTVILLPRFITLYEVADRIHDDA</sequence>
<proteinExistence type="predicted"/>
<accession>A0A7S8E9A4</accession>
<evidence type="ECO:0000313" key="3">
    <source>
        <dbReference type="EMBL" id="QPC82609.1"/>
    </source>
</evidence>
<keyword evidence="1" id="KW-0472">Membrane</keyword>
<reference evidence="3 4" key="1">
    <citation type="submission" date="2020-02" db="EMBL/GenBank/DDBJ databases">
        <authorList>
            <person name="Zheng R.K."/>
            <person name="Sun C.M."/>
        </authorList>
    </citation>
    <scope>NUCLEOTIDE SEQUENCE [LARGE SCALE GENOMIC DNA]</scope>
    <source>
        <strain evidence="4">rifampicinis</strain>
    </source>
</reference>
<dbReference type="Pfam" id="PF07885">
    <property type="entry name" value="Ion_trans_2"/>
    <property type="match status" value="1"/>
</dbReference>
<feature type="transmembrane region" description="Helical" evidence="1">
    <location>
        <begin position="129"/>
        <end position="151"/>
    </location>
</feature>
<dbReference type="Proteomes" id="UP000594468">
    <property type="component" value="Chromosome"/>
</dbReference>
<keyword evidence="3" id="KW-0813">Transport</keyword>